<gene>
    <name evidence="1" type="ORF">FCALED_LOCUS5815</name>
</gene>
<proteinExistence type="predicted"/>
<keyword evidence="2" id="KW-1185">Reference proteome</keyword>
<accession>A0A9N9AWG6</accession>
<organism evidence="1 2">
    <name type="scientific">Funneliformis caledonium</name>
    <dbReference type="NCBI Taxonomy" id="1117310"/>
    <lineage>
        <taxon>Eukaryota</taxon>
        <taxon>Fungi</taxon>
        <taxon>Fungi incertae sedis</taxon>
        <taxon>Mucoromycota</taxon>
        <taxon>Glomeromycotina</taxon>
        <taxon>Glomeromycetes</taxon>
        <taxon>Glomerales</taxon>
        <taxon>Glomeraceae</taxon>
        <taxon>Funneliformis</taxon>
    </lineage>
</organism>
<reference evidence="1" key="1">
    <citation type="submission" date="2021-06" db="EMBL/GenBank/DDBJ databases">
        <authorList>
            <person name="Kallberg Y."/>
            <person name="Tangrot J."/>
            <person name="Rosling A."/>
        </authorList>
    </citation>
    <scope>NUCLEOTIDE SEQUENCE</scope>
    <source>
        <strain evidence="1">UK204</strain>
    </source>
</reference>
<dbReference type="OrthoDB" id="2334628at2759"/>
<dbReference type="Proteomes" id="UP000789570">
    <property type="component" value="Unassembled WGS sequence"/>
</dbReference>
<comment type="caution">
    <text evidence="1">The sequence shown here is derived from an EMBL/GenBank/DDBJ whole genome shotgun (WGS) entry which is preliminary data.</text>
</comment>
<dbReference type="EMBL" id="CAJVPQ010001305">
    <property type="protein sequence ID" value="CAG8544673.1"/>
    <property type="molecule type" value="Genomic_DNA"/>
</dbReference>
<dbReference type="AlphaFoldDB" id="A0A9N9AWG6"/>
<evidence type="ECO:0000313" key="1">
    <source>
        <dbReference type="EMBL" id="CAG8544673.1"/>
    </source>
</evidence>
<sequence>MDLSKRDNTLQTLRYLLDSRSDIRYDKVNNLFTNIACDVNLYKLLDGWYIKTNLLLQINIEEESVTENNSNLKISSIHPNFQNIRVCRLWK</sequence>
<protein>
    <submittedName>
        <fullName evidence="1">8702_t:CDS:1</fullName>
    </submittedName>
</protein>
<evidence type="ECO:0000313" key="2">
    <source>
        <dbReference type="Proteomes" id="UP000789570"/>
    </source>
</evidence>
<name>A0A9N9AWG6_9GLOM</name>